<name>A0AC34QJU6_9BILA</name>
<dbReference type="Proteomes" id="UP000887576">
    <property type="component" value="Unplaced"/>
</dbReference>
<proteinExistence type="predicted"/>
<evidence type="ECO:0000313" key="1">
    <source>
        <dbReference type="Proteomes" id="UP000887576"/>
    </source>
</evidence>
<sequence length="155" mass="18215">MSDSSKSCFYEILADVDFLGLTHKNQDMRIMVEEVEDGVKVSMIMWPEPFGFIYRGNLMGKAFANFLRSNSENLPKIKISLFRSRDMAIFYEVQGKRRALVAPKMMTLKQYFESVDSWKIFYKNQNKDVKNFIERIHAKFNQKCQDQIDYIHAGS</sequence>
<protein>
    <submittedName>
        <fullName evidence="2">Uncharacterized protein</fullName>
    </submittedName>
</protein>
<evidence type="ECO:0000313" key="2">
    <source>
        <dbReference type="WBParaSite" id="JU765_v2.g16898.t1"/>
    </source>
</evidence>
<accession>A0AC34QJU6</accession>
<reference evidence="2" key="1">
    <citation type="submission" date="2022-11" db="UniProtKB">
        <authorList>
            <consortium name="WormBaseParasite"/>
        </authorList>
    </citation>
    <scope>IDENTIFICATION</scope>
</reference>
<organism evidence="1 2">
    <name type="scientific">Panagrolaimus sp. JU765</name>
    <dbReference type="NCBI Taxonomy" id="591449"/>
    <lineage>
        <taxon>Eukaryota</taxon>
        <taxon>Metazoa</taxon>
        <taxon>Ecdysozoa</taxon>
        <taxon>Nematoda</taxon>
        <taxon>Chromadorea</taxon>
        <taxon>Rhabditida</taxon>
        <taxon>Tylenchina</taxon>
        <taxon>Panagrolaimomorpha</taxon>
        <taxon>Panagrolaimoidea</taxon>
        <taxon>Panagrolaimidae</taxon>
        <taxon>Panagrolaimus</taxon>
    </lineage>
</organism>
<dbReference type="WBParaSite" id="JU765_v2.g16898.t1">
    <property type="protein sequence ID" value="JU765_v2.g16898.t1"/>
    <property type="gene ID" value="JU765_v2.g16898"/>
</dbReference>